<keyword evidence="4" id="KW-1185">Reference proteome</keyword>
<evidence type="ECO:0000256" key="2">
    <source>
        <dbReference type="SAM" id="Phobius"/>
    </source>
</evidence>
<organism evidence="3 4">
    <name type="scientific">Gordonia pseudamarae</name>
    <dbReference type="NCBI Taxonomy" id="2831662"/>
    <lineage>
        <taxon>Bacteria</taxon>
        <taxon>Bacillati</taxon>
        <taxon>Actinomycetota</taxon>
        <taxon>Actinomycetes</taxon>
        <taxon>Mycobacteriales</taxon>
        <taxon>Gordoniaceae</taxon>
        <taxon>Gordonia</taxon>
    </lineage>
</organism>
<feature type="compositionally biased region" description="Low complexity" evidence="1">
    <location>
        <begin position="1"/>
        <end position="15"/>
    </location>
</feature>
<name>A0ABX6IID3_9ACTN</name>
<feature type="transmembrane region" description="Helical" evidence="2">
    <location>
        <begin position="60"/>
        <end position="80"/>
    </location>
</feature>
<accession>A0ABX6IID3</accession>
<dbReference type="EMBL" id="CP045809">
    <property type="protein sequence ID" value="QHN35643.1"/>
    <property type="molecule type" value="Genomic_DNA"/>
</dbReference>
<evidence type="ECO:0000256" key="1">
    <source>
        <dbReference type="SAM" id="MobiDB-lite"/>
    </source>
</evidence>
<evidence type="ECO:0000313" key="4">
    <source>
        <dbReference type="Proteomes" id="UP001059836"/>
    </source>
</evidence>
<proteinExistence type="predicted"/>
<dbReference type="RefSeq" id="WP_213243644.1">
    <property type="nucleotide sequence ID" value="NZ_CP045806.1"/>
</dbReference>
<reference evidence="3" key="1">
    <citation type="journal article" date="2021" name="Nat. Microbiol.">
        <title>Cocultivation of an ultrasmall environmental parasitic bacterium with lytic ability against bacteria associated with wastewater foams.</title>
        <authorList>
            <person name="Batinovic S."/>
            <person name="Rose J.J.A."/>
            <person name="Ratcliffe J."/>
            <person name="Seviour R.J."/>
            <person name="Petrovski S."/>
        </authorList>
    </citation>
    <scope>NUCLEOTIDE SEQUENCE</scope>
    <source>
        <strain evidence="3">CON9</strain>
    </source>
</reference>
<keyword evidence="2" id="KW-1133">Transmembrane helix</keyword>
<protein>
    <submittedName>
        <fullName evidence="3">Uncharacterized protein</fullName>
    </submittedName>
</protein>
<sequence>MNTQGRSRGSGTTGRAQRRETTDAPGFSFAKLALYSLGSGVLVLLVSIPIIMVLTRVSSVAALVVGLLALVLMVAVIGLVSHRMISAVERQVRGESGADGLGDTP</sequence>
<feature type="region of interest" description="Disordered" evidence="1">
    <location>
        <begin position="1"/>
        <end position="22"/>
    </location>
</feature>
<evidence type="ECO:0000313" key="3">
    <source>
        <dbReference type="EMBL" id="QHN35643.1"/>
    </source>
</evidence>
<dbReference type="Proteomes" id="UP001059836">
    <property type="component" value="Chromosome"/>
</dbReference>
<feature type="transmembrane region" description="Helical" evidence="2">
    <location>
        <begin position="32"/>
        <end position="54"/>
    </location>
</feature>
<gene>
    <name evidence="3" type="ORF">GII31_12935</name>
</gene>
<keyword evidence="2" id="KW-0812">Transmembrane</keyword>
<keyword evidence="2" id="KW-0472">Membrane</keyword>